<feature type="compositionally biased region" description="Basic residues" evidence="1">
    <location>
        <begin position="22"/>
        <end position="31"/>
    </location>
</feature>
<dbReference type="PANTHER" id="PTHR38116">
    <property type="entry name" value="CHROMOSOME 7, WHOLE GENOME SHOTGUN SEQUENCE"/>
    <property type="match status" value="1"/>
</dbReference>
<protein>
    <recommendedName>
        <fullName evidence="4">BZIP domain-containing protein</fullName>
    </recommendedName>
</protein>
<evidence type="ECO:0008006" key="4">
    <source>
        <dbReference type="Google" id="ProtNLM"/>
    </source>
</evidence>
<dbReference type="Proteomes" id="UP000717696">
    <property type="component" value="Unassembled WGS sequence"/>
</dbReference>
<sequence length="317" mass="36283">MLSATQILTAEDRKDRKRLQNRLNQRARRQRVNKDKDNSSAKPFRVDRWRLGEEAGPWIQTSPRFIDSSEHVADDREALRHADRPTLQSPTQVSVTPSRAPPVLQPESTRNVEPPLPADHALIHLITHNVCRGFMENKTILRLMASFIMAIHDPPLPPDLAVGCDIVVIRTTDRTIPASLSPTQLQMNSPHPSWMDILPFPELRDNLIRRQYMFDHKRFLRDLVGDLVSLMPSDPGQEGSLPITSLRMNRRSQRTYNGHGLILWGEPYLKESWEVTPQFVAKWTWAVEGCCDLFKVSNGWRTSRGEDLLQASGRVQP</sequence>
<dbReference type="Pfam" id="PF11905">
    <property type="entry name" value="DUF3425"/>
    <property type="match status" value="1"/>
</dbReference>
<feature type="compositionally biased region" description="Basic and acidic residues" evidence="1">
    <location>
        <begin position="32"/>
        <end position="47"/>
    </location>
</feature>
<reference evidence="2" key="1">
    <citation type="journal article" date="2021" name="Nat. Commun.">
        <title>Genetic determinants of endophytism in the Arabidopsis root mycobiome.</title>
        <authorList>
            <person name="Mesny F."/>
            <person name="Miyauchi S."/>
            <person name="Thiergart T."/>
            <person name="Pickel B."/>
            <person name="Atanasova L."/>
            <person name="Karlsson M."/>
            <person name="Huettel B."/>
            <person name="Barry K.W."/>
            <person name="Haridas S."/>
            <person name="Chen C."/>
            <person name="Bauer D."/>
            <person name="Andreopoulos W."/>
            <person name="Pangilinan J."/>
            <person name="LaButti K."/>
            <person name="Riley R."/>
            <person name="Lipzen A."/>
            <person name="Clum A."/>
            <person name="Drula E."/>
            <person name="Henrissat B."/>
            <person name="Kohler A."/>
            <person name="Grigoriev I.V."/>
            <person name="Martin F.M."/>
            <person name="Hacquard S."/>
        </authorList>
    </citation>
    <scope>NUCLEOTIDE SEQUENCE</scope>
    <source>
        <strain evidence="2">MPI-CAGE-AT-0021</strain>
    </source>
</reference>
<dbReference type="EMBL" id="JAGMUU010000013">
    <property type="protein sequence ID" value="KAH7140236.1"/>
    <property type="molecule type" value="Genomic_DNA"/>
</dbReference>
<comment type="caution">
    <text evidence="2">The sequence shown here is derived from an EMBL/GenBank/DDBJ whole genome shotgun (WGS) entry which is preliminary data.</text>
</comment>
<feature type="compositionally biased region" description="Polar residues" evidence="1">
    <location>
        <begin position="86"/>
        <end position="97"/>
    </location>
</feature>
<name>A0A9P9J1V5_9HYPO</name>
<feature type="region of interest" description="Disordered" evidence="1">
    <location>
        <begin position="22"/>
        <end position="47"/>
    </location>
</feature>
<proteinExistence type="predicted"/>
<evidence type="ECO:0000313" key="2">
    <source>
        <dbReference type="EMBL" id="KAH7140236.1"/>
    </source>
</evidence>
<organism evidence="2 3">
    <name type="scientific">Dactylonectria estremocensis</name>
    <dbReference type="NCBI Taxonomy" id="1079267"/>
    <lineage>
        <taxon>Eukaryota</taxon>
        <taxon>Fungi</taxon>
        <taxon>Dikarya</taxon>
        <taxon>Ascomycota</taxon>
        <taxon>Pezizomycotina</taxon>
        <taxon>Sordariomycetes</taxon>
        <taxon>Hypocreomycetidae</taxon>
        <taxon>Hypocreales</taxon>
        <taxon>Nectriaceae</taxon>
        <taxon>Dactylonectria</taxon>
    </lineage>
</organism>
<gene>
    <name evidence="2" type="ORF">B0J13DRAFT_596540</name>
</gene>
<dbReference type="PANTHER" id="PTHR38116:SF1">
    <property type="entry name" value="BZIP DOMAIN-CONTAINING PROTEIN"/>
    <property type="match status" value="1"/>
</dbReference>
<accession>A0A9P9J1V5</accession>
<evidence type="ECO:0000313" key="3">
    <source>
        <dbReference type="Proteomes" id="UP000717696"/>
    </source>
</evidence>
<dbReference type="InterPro" id="IPR021833">
    <property type="entry name" value="DUF3425"/>
</dbReference>
<evidence type="ECO:0000256" key="1">
    <source>
        <dbReference type="SAM" id="MobiDB-lite"/>
    </source>
</evidence>
<feature type="region of interest" description="Disordered" evidence="1">
    <location>
        <begin position="79"/>
        <end position="113"/>
    </location>
</feature>
<dbReference type="AlphaFoldDB" id="A0A9P9J1V5"/>
<keyword evidence="3" id="KW-1185">Reference proteome</keyword>
<dbReference type="OrthoDB" id="125347at2759"/>